<keyword evidence="1" id="KW-0540">Nuclease</keyword>
<dbReference type="FunFam" id="3.30.420.10:FF:000045">
    <property type="entry name" value="3'-5' exonuclease DinG"/>
    <property type="match status" value="1"/>
</dbReference>
<protein>
    <recommendedName>
        <fullName evidence="4">Exonuclease domain-containing protein</fullName>
    </recommendedName>
</protein>
<evidence type="ECO:0000313" key="5">
    <source>
        <dbReference type="EMBL" id="RSL34059.1"/>
    </source>
</evidence>
<dbReference type="InterPro" id="IPR036397">
    <property type="entry name" value="RNaseH_sf"/>
</dbReference>
<comment type="caution">
    <text evidence="5">The sequence shown here is derived from an EMBL/GenBank/DDBJ whole genome shotgun (WGS) entry which is preliminary data.</text>
</comment>
<dbReference type="GO" id="GO:0045004">
    <property type="term" value="P:DNA replication proofreading"/>
    <property type="evidence" value="ECO:0007669"/>
    <property type="project" value="TreeGrafter"/>
</dbReference>
<evidence type="ECO:0000259" key="4">
    <source>
        <dbReference type="SMART" id="SM00479"/>
    </source>
</evidence>
<feature type="domain" description="Exonuclease" evidence="4">
    <location>
        <begin position="168"/>
        <end position="335"/>
    </location>
</feature>
<proteinExistence type="predicted"/>
<evidence type="ECO:0000256" key="1">
    <source>
        <dbReference type="ARBA" id="ARBA00022722"/>
    </source>
</evidence>
<dbReference type="OrthoDB" id="9803913at2"/>
<dbReference type="GO" id="GO:0008408">
    <property type="term" value="F:3'-5' exonuclease activity"/>
    <property type="evidence" value="ECO:0007669"/>
    <property type="project" value="TreeGrafter"/>
</dbReference>
<organism evidence="5 6">
    <name type="scientific">Salibacterium salarium</name>
    <dbReference type="NCBI Taxonomy" id="284579"/>
    <lineage>
        <taxon>Bacteria</taxon>
        <taxon>Bacillati</taxon>
        <taxon>Bacillota</taxon>
        <taxon>Bacilli</taxon>
        <taxon>Bacillales</taxon>
        <taxon>Bacillaceae</taxon>
    </lineage>
</organism>
<name>A0A3R9WUY8_9BACI</name>
<dbReference type="PANTHER" id="PTHR30231:SF37">
    <property type="entry name" value="EXODEOXYRIBONUCLEASE 10"/>
    <property type="match status" value="1"/>
</dbReference>
<accession>A0A3R9WUY8</accession>
<dbReference type="Proteomes" id="UP000275076">
    <property type="component" value="Unassembled WGS sequence"/>
</dbReference>
<keyword evidence="3" id="KW-0269">Exonuclease</keyword>
<dbReference type="CDD" id="cd06127">
    <property type="entry name" value="DEDDh"/>
    <property type="match status" value="1"/>
</dbReference>
<dbReference type="Pfam" id="PF00929">
    <property type="entry name" value="RNase_T"/>
    <property type="match status" value="1"/>
</dbReference>
<dbReference type="SUPFAM" id="SSF53098">
    <property type="entry name" value="Ribonuclease H-like"/>
    <property type="match status" value="1"/>
</dbReference>
<reference evidence="5 6" key="1">
    <citation type="submission" date="2018-10" db="EMBL/GenBank/DDBJ databases">
        <title>Draft genome sequence of Bacillus salarius IM0101, isolated from a hypersaline soil in Inner Mongolia, China.</title>
        <authorList>
            <person name="Yamprayoonswat W."/>
            <person name="Boonvisut S."/>
            <person name="Jumpathong W."/>
            <person name="Sittihan S."/>
            <person name="Ruangsuj P."/>
            <person name="Wanthongcharoen S."/>
            <person name="Thongpramul N."/>
            <person name="Pimmason S."/>
            <person name="Yu B."/>
            <person name="Yasawong M."/>
        </authorList>
    </citation>
    <scope>NUCLEOTIDE SEQUENCE [LARGE SCALE GENOMIC DNA]</scope>
    <source>
        <strain evidence="5 6">IM0101</strain>
    </source>
</reference>
<sequence length="344" mass="39419">MMNMPIDLNDFSALNHEIMKNRENLNKAISLSEQGMENLSAALDAYGEAPRSIPCRDILIQTYARLDRFDEARDVAERAENAGSYRPGRKQAVLARIDALEQASDRLHACVYDNPGLREDQAMALLTDCDQKALEWYITHTTTIKKQPAQHTYRLRLPFHDETRNSIKAAVVDVETTGMSHTKDEIVEIGVMLCNVDSDSGELLEVLKEENELNQPSFPIPPFVSRIHGITDKEVDGKIMDYSKLEQLFQEADLLIAHNAPFDRGFIQRYFPSTKRMIWHCSIKGINWKQYGFPTRKLLDLCRYHNITEHQNHRALDDVKLTVQLLQQQTPTGDYYLKELLAAT</sequence>
<dbReference type="GO" id="GO:0003676">
    <property type="term" value="F:nucleic acid binding"/>
    <property type="evidence" value="ECO:0007669"/>
    <property type="project" value="InterPro"/>
</dbReference>
<dbReference type="GO" id="GO:0005829">
    <property type="term" value="C:cytosol"/>
    <property type="evidence" value="ECO:0007669"/>
    <property type="project" value="TreeGrafter"/>
</dbReference>
<gene>
    <name evidence="5" type="ORF">D7Z54_08095</name>
</gene>
<dbReference type="PANTHER" id="PTHR30231">
    <property type="entry name" value="DNA POLYMERASE III SUBUNIT EPSILON"/>
    <property type="match status" value="1"/>
</dbReference>
<dbReference type="SMART" id="SM00479">
    <property type="entry name" value="EXOIII"/>
    <property type="match status" value="1"/>
</dbReference>
<evidence type="ECO:0000256" key="2">
    <source>
        <dbReference type="ARBA" id="ARBA00022801"/>
    </source>
</evidence>
<dbReference type="InterPro" id="IPR012337">
    <property type="entry name" value="RNaseH-like_sf"/>
</dbReference>
<dbReference type="EMBL" id="RBVX01000005">
    <property type="protein sequence ID" value="RSL34059.1"/>
    <property type="molecule type" value="Genomic_DNA"/>
</dbReference>
<dbReference type="InterPro" id="IPR013520">
    <property type="entry name" value="Ribonucl_H"/>
</dbReference>
<dbReference type="AlphaFoldDB" id="A0A3R9WUY8"/>
<evidence type="ECO:0000313" key="6">
    <source>
        <dbReference type="Proteomes" id="UP000275076"/>
    </source>
</evidence>
<dbReference type="Gene3D" id="3.30.420.10">
    <property type="entry name" value="Ribonuclease H-like superfamily/Ribonuclease H"/>
    <property type="match status" value="1"/>
</dbReference>
<keyword evidence="2" id="KW-0378">Hydrolase</keyword>
<evidence type="ECO:0000256" key="3">
    <source>
        <dbReference type="ARBA" id="ARBA00022839"/>
    </source>
</evidence>
<keyword evidence="6" id="KW-1185">Reference proteome</keyword>